<accession>A0A4Q2DC81</accession>
<sequence length="350" mass="39169">MELPTQNMRTLASYGFKPSSNASQAGAEGEQDAGHQSDIEEILQPDARGTTNDMQEVDLRPLLFRGVTQENCSELSKITFDTLKARLECFHLDRDRLLGQMEVSNAYISGSFPLTITHPHIQPKDLDMYVRFMDVGGLVDFLVREGYGQPIELGTEYKDETGGTGTEIRNTYNGIVRVLSLKHDKGEVVNIVATEGPPIQVIPLFHSTVVMNYIASHGFVMMYPKTTLDNMGMINCGGKLPRKIIGCVSKYRERGFVLVRDFPSMGPNSHRCGTDKYCPQTIRHLQDKAILHVPFPAYVEEDLGRLRQEKDAEKCVWQLANGPFCKQPTADKHGFSLVNTYASMKTKTTN</sequence>
<proteinExistence type="predicted"/>
<keyword evidence="3" id="KW-1185">Reference proteome</keyword>
<evidence type="ECO:0000313" key="3">
    <source>
        <dbReference type="Proteomes" id="UP000290288"/>
    </source>
</evidence>
<dbReference type="AlphaFoldDB" id="A0A4Q2DC81"/>
<organism evidence="2 3">
    <name type="scientific">Candolleomyces aberdarensis</name>
    <dbReference type="NCBI Taxonomy" id="2316362"/>
    <lineage>
        <taxon>Eukaryota</taxon>
        <taxon>Fungi</taxon>
        <taxon>Dikarya</taxon>
        <taxon>Basidiomycota</taxon>
        <taxon>Agaricomycotina</taxon>
        <taxon>Agaricomycetes</taxon>
        <taxon>Agaricomycetidae</taxon>
        <taxon>Agaricales</taxon>
        <taxon>Agaricineae</taxon>
        <taxon>Psathyrellaceae</taxon>
        <taxon>Candolleomyces</taxon>
    </lineage>
</organism>
<name>A0A4Q2DC81_9AGAR</name>
<gene>
    <name evidence="2" type="ORF">EST38_g9675</name>
</gene>
<feature type="region of interest" description="Disordered" evidence="1">
    <location>
        <begin position="1"/>
        <end position="35"/>
    </location>
</feature>
<dbReference type="Proteomes" id="UP000290288">
    <property type="component" value="Unassembled WGS sequence"/>
</dbReference>
<dbReference type="OrthoDB" id="3067340at2759"/>
<evidence type="ECO:0000313" key="2">
    <source>
        <dbReference type="EMBL" id="RXW16174.1"/>
    </source>
</evidence>
<dbReference type="EMBL" id="SDEE01000466">
    <property type="protein sequence ID" value="RXW16174.1"/>
    <property type="molecule type" value="Genomic_DNA"/>
</dbReference>
<comment type="caution">
    <text evidence="2">The sequence shown here is derived from an EMBL/GenBank/DDBJ whole genome shotgun (WGS) entry which is preliminary data.</text>
</comment>
<reference evidence="2 3" key="1">
    <citation type="submission" date="2019-01" db="EMBL/GenBank/DDBJ databases">
        <title>Draft genome sequence of Psathyrella aberdarensis IHI B618.</title>
        <authorList>
            <person name="Buettner E."/>
            <person name="Kellner H."/>
        </authorList>
    </citation>
    <scope>NUCLEOTIDE SEQUENCE [LARGE SCALE GENOMIC DNA]</scope>
    <source>
        <strain evidence="2 3">IHI B618</strain>
    </source>
</reference>
<feature type="compositionally biased region" description="Polar residues" evidence="1">
    <location>
        <begin position="1"/>
        <end position="10"/>
    </location>
</feature>
<protein>
    <submittedName>
        <fullName evidence="2">Uncharacterized protein</fullName>
    </submittedName>
</protein>
<evidence type="ECO:0000256" key="1">
    <source>
        <dbReference type="SAM" id="MobiDB-lite"/>
    </source>
</evidence>